<organism evidence="1 2">
    <name type="scientific">Pistacia atlantica</name>
    <dbReference type="NCBI Taxonomy" id="434234"/>
    <lineage>
        <taxon>Eukaryota</taxon>
        <taxon>Viridiplantae</taxon>
        <taxon>Streptophyta</taxon>
        <taxon>Embryophyta</taxon>
        <taxon>Tracheophyta</taxon>
        <taxon>Spermatophyta</taxon>
        <taxon>Magnoliopsida</taxon>
        <taxon>eudicotyledons</taxon>
        <taxon>Gunneridae</taxon>
        <taxon>Pentapetalae</taxon>
        <taxon>rosids</taxon>
        <taxon>malvids</taxon>
        <taxon>Sapindales</taxon>
        <taxon>Anacardiaceae</taxon>
        <taxon>Pistacia</taxon>
    </lineage>
</organism>
<comment type="caution">
    <text evidence="1">The sequence shown here is derived from an EMBL/GenBank/DDBJ whole genome shotgun (WGS) entry which is preliminary data.</text>
</comment>
<gene>
    <name evidence="1" type="ORF">Patl1_14411</name>
</gene>
<dbReference type="Proteomes" id="UP001164250">
    <property type="component" value="Chromosome 8"/>
</dbReference>
<reference evidence="2" key="1">
    <citation type="journal article" date="2023" name="G3 (Bethesda)">
        <title>Genome assembly and association tests identify interacting loci associated with vigor, precocity, and sex in interspecific pistachio rootstocks.</title>
        <authorList>
            <person name="Palmer W."/>
            <person name="Jacygrad E."/>
            <person name="Sagayaradj S."/>
            <person name="Cavanaugh K."/>
            <person name="Han R."/>
            <person name="Bertier L."/>
            <person name="Beede B."/>
            <person name="Kafkas S."/>
            <person name="Golino D."/>
            <person name="Preece J."/>
            <person name="Michelmore R."/>
        </authorList>
    </citation>
    <scope>NUCLEOTIDE SEQUENCE [LARGE SCALE GENOMIC DNA]</scope>
</reference>
<name>A0ACC1ASZ3_9ROSI</name>
<evidence type="ECO:0000313" key="1">
    <source>
        <dbReference type="EMBL" id="KAJ0089782.1"/>
    </source>
</evidence>
<evidence type="ECO:0000313" key="2">
    <source>
        <dbReference type="Proteomes" id="UP001164250"/>
    </source>
</evidence>
<sequence>MRIFVLLGIVLCLASVAHAAQGNAVFYKPPYIPSACYGNCNDGTMVTGIANPDAGNIIADYTPV</sequence>
<proteinExistence type="predicted"/>
<accession>A0ACC1ASZ3</accession>
<dbReference type="EMBL" id="CM047904">
    <property type="protein sequence ID" value="KAJ0089782.1"/>
    <property type="molecule type" value="Genomic_DNA"/>
</dbReference>
<protein>
    <submittedName>
        <fullName evidence="1">Uncharacterized protein</fullName>
    </submittedName>
</protein>
<keyword evidence="2" id="KW-1185">Reference proteome</keyword>